<evidence type="ECO:0000313" key="6">
    <source>
        <dbReference type="EMBL" id="WFF99324.1"/>
    </source>
</evidence>
<dbReference type="EMBL" id="JAOCIZ010000084">
    <property type="protein sequence ID" value="MDH1506872.1"/>
    <property type="molecule type" value="Genomic_DNA"/>
</dbReference>
<evidence type="ECO:0000313" key="3">
    <source>
        <dbReference type="EMBL" id="MDH1506872.1"/>
    </source>
</evidence>
<sequence>MTPLTLCELKVGILVDGQLISLFSMVEAYIERTCTLCMAQVFKA</sequence>
<dbReference type="EMBL" id="AP021927">
    <property type="protein sequence ID" value="BBQ32538.1"/>
    <property type="molecule type" value="Genomic_DNA"/>
</dbReference>
<dbReference type="GeneID" id="92804231"/>
<reference evidence="2" key="2">
    <citation type="submission" date="2021-07" db="EMBL/GenBank/DDBJ databases">
        <title>Draft genome sequence of carbapenem-resistant Aeromonas spp. in Japan.</title>
        <authorList>
            <person name="Maehana S."/>
            <person name="Suzuki M."/>
            <person name="Kitasato H."/>
        </authorList>
    </citation>
    <scope>NUCLEOTIDE SEQUENCE</scope>
    <source>
        <strain evidence="2">KAM351</strain>
    </source>
</reference>
<dbReference type="RefSeq" id="WP_010674281.1">
    <property type="nucleotide sequence ID" value="NZ_AP021927.1"/>
</dbReference>
<reference evidence="5 8" key="5">
    <citation type="submission" date="2023-12" db="EMBL/GenBank/DDBJ databases">
        <title>Characterization of antibiotic resistance in Aeromonas spp. in hospital effluent.</title>
        <authorList>
            <person name="Negoseki B.R.S."/>
            <person name="Krul D."/>
            <person name="Siqueira A.C."/>
            <person name="Almeida M."/>
            <person name="Mesa D."/>
            <person name="Conte D."/>
            <person name="Dalla-Costa L.M."/>
        </authorList>
    </citation>
    <scope>NUCLEOTIDE SEQUENCE [LARGE SCALE GENOMIC DNA]</scope>
    <source>
        <strain evidence="5 8">36v</strain>
    </source>
</reference>
<dbReference type="EMBL" id="CP120942">
    <property type="protein sequence ID" value="WFF99324.1"/>
    <property type="molecule type" value="Genomic_DNA"/>
</dbReference>
<protein>
    <submittedName>
        <fullName evidence="1">Uncharacterized protein</fullName>
    </submittedName>
</protein>
<dbReference type="Proteomes" id="UP000515756">
    <property type="component" value="Chromosome"/>
</dbReference>
<evidence type="ECO:0000313" key="1">
    <source>
        <dbReference type="EMBL" id="BBQ32538.1"/>
    </source>
</evidence>
<evidence type="ECO:0000313" key="5">
    <source>
        <dbReference type="EMBL" id="MEA9435124.1"/>
    </source>
</evidence>
<evidence type="ECO:0000313" key="4">
    <source>
        <dbReference type="EMBL" id="MDH1897579.1"/>
    </source>
</evidence>
<dbReference type="Proteomes" id="UP001218423">
    <property type="component" value="Chromosome"/>
</dbReference>
<reference evidence="6" key="4">
    <citation type="submission" date="2023-03" db="EMBL/GenBank/DDBJ databases">
        <title>Aeromonas caviae strain AC1520.</title>
        <authorList>
            <person name="Xie T."/>
            <person name="Zhang Q."/>
            <person name="Deng J."/>
            <person name="Li X."/>
        </authorList>
    </citation>
    <scope>NUCLEOTIDE SEQUENCE</scope>
    <source>
        <strain evidence="6">AC1520</strain>
    </source>
</reference>
<dbReference type="Proteomes" id="UP000886934">
    <property type="component" value="Unassembled WGS sequence"/>
</dbReference>
<organism evidence="1 7">
    <name type="scientific">Aeromonas caviae</name>
    <name type="common">Aeromonas punctata</name>
    <dbReference type="NCBI Taxonomy" id="648"/>
    <lineage>
        <taxon>Bacteria</taxon>
        <taxon>Pseudomonadati</taxon>
        <taxon>Pseudomonadota</taxon>
        <taxon>Gammaproteobacteria</taxon>
        <taxon>Aeromonadales</taxon>
        <taxon>Aeromonadaceae</taxon>
        <taxon>Aeromonas</taxon>
    </lineage>
</organism>
<keyword evidence="8" id="KW-1185">Reference proteome</keyword>
<dbReference type="Proteomes" id="UP001160758">
    <property type="component" value="Unassembled WGS sequence"/>
</dbReference>
<proteinExistence type="predicted"/>
<reference evidence="1 7" key="1">
    <citation type="submission" date="2019-12" db="EMBL/GenBank/DDBJ databases">
        <title>complete genome sequences of Aeromonas caviae str. WP2-W18-ESBL-01 isolated from wastewater treatment plant effluent.</title>
        <authorList>
            <person name="Sekizuka T."/>
            <person name="Itokawa K."/>
            <person name="Yatsu K."/>
            <person name="Inamine Y."/>
            <person name="Kuroda M."/>
        </authorList>
    </citation>
    <scope>NUCLEOTIDE SEQUENCE [LARGE SCALE GENOMIC DNA]</scope>
    <source>
        <strain evidence="1 7">WP2-W18-ESBL-01</strain>
    </source>
</reference>
<evidence type="ECO:0000313" key="8">
    <source>
        <dbReference type="Proteomes" id="UP001304847"/>
    </source>
</evidence>
<dbReference type="Proteomes" id="UP001161704">
    <property type="component" value="Unassembled WGS sequence"/>
</dbReference>
<evidence type="ECO:0000313" key="7">
    <source>
        <dbReference type="Proteomes" id="UP000515756"/>
    </source>
</evidence>
<name>A0A6S4T9T9_AERCA</name>
<dbReference type="Proteomes" id="UP001304847">
    <property type="component" value="Unassembled WGS sequence"/>
</dbReference>
<gene>
    <name evidence="2" type="ORF">KAM351_08470</name>
    <name evidence="4" type="ORF">N5I07_08365</name>
    <name evidence="3" type="ORF">N5I20_17620</name>
    <name evidence="6" type="ORF">P5S46_07045</name>
    <name evidence="5" type="ORF">VCX44_04640</name>
    <name evidence="1" type="ORF">WP2W18E01_41200</name>
</gene>
<accession>A0A6S4T9T9</accession>
<evidence type="ECO:0000313" key="2">
    <source>
        <dbReference type="EMBL" id="GJA62236.1"/>
    </source>
</evidence>
<dbReference type="AlphaFoldDB" id="A0A6S4T9T9"/>
<reference evidence="3" key="3">
    <citation type="submission" date="2022-09" db="EMBL/GenBank/DDBJ databases">
        <title>Intensive care unit water sources are persistently colonized with multi-drug resistant bacteria and are the site of extensive horizontal gene transfer of antibiotic resistance genes.</title>
        <authorList>
            <person name="Diorio-Toth L."/>
        </authorList>
    </citation>
    <scope>NUCLEOTIDE SEQUENCE</scope>
    <source>
        <strain evidence="3">GD03710</strain>
        <strain evidence="4">GD03796</strain>
    </source>
</reference>
<dbReference type="EMBL" id="JAYGOJ010000014">
    <property type="protein sequence ID" value="MEA9435124.1"/>
    <property type="molecule type" value="Genomic_DNA"/>
</dbReference>
<dbReference type="EMBL" id="BPNN01000008">
    <property type="protein sequence ID" value="GJA62236.1"/>
    <property type="molecule type" value="Genomic_DNA"/>
</dbReference>
<dbReference type="EMBL" id="JAOCFT010000001">
    <property type="protein sequence ID" value="MDH1897579.1"/>
    <property type="molecule type" value="Genomic_DNA"/>
</dbReference>